<keyword evidence="3 5" id="KW-0547">Nucleotide-binding</keyword>
<comment type="catalytic activity">
    <reaction evidence="5">
        <text>N(tele)-phospho-L-histidyl/O-phospho-L-threonyl-[pyruvate, phosphate dikinase] + phosphate + H(+) = N(tele)-phospho-L-histidyl/L-threonyl-[pyruvate, phosphate dikinase] + diphosphate</text>
        <dbReference type="Rhea" id="RHEA:43696"/>
        <dbReference type="Rhea" id="RHEA-COMP:10650"/>
        <dbReference type="Rhea" id="RHEA-COMP:10651"/>
        <dbReference type="ChEBI" id="CHEBI:15378"/>
        <dbReference type="ChEBI" id="CHEBI:30013"/>
        <dbReference type="ChEBI" id="CHEBI:33019"/>
        <dbReference type="ChEBI" id="CHEBI:43474"/>
        <dbReference type="ChEBI" id="CHEBI:61977"/>
        <dbReference type="ChEBI" id="CHEBI:83586"/>
        <dbReference type="EC" id="2.7.4.27"/>
    </reaction>
</comment>
<evidence type="ECO:0000256" key="2">
    <source>
        <dbReference type="ARBA" id="ARBA00022679"/>
    </source>
</evidence>
<dbReference type="Pfam" id="PF03618">
    <property type="entry name" value="Kinase-PPPase"/>
    <property type="match status" value="1"/>
</dbReference>
<organism evidence="6 7">
    <name type="scientific">Falseniella ignava</name>
    <dbReference type="NCBI Taxonomy" id="137730"/>
    <lineage>
        <taxon>Bacteria</taxon>
        <taxon>Bacillati</taxon>
        <taxon>Bacillota</taxon>
        <taxon>Bacilli</taxon>
        <taxon>Lactobacillales</taxon>
        <taxon>Aerococcaceae</taxon>
        <taxon>Falseniella</taxon>
    </lineage>
</organism>
<feature type="binding site" evidence="5">
    <location>
        <begin position="153"/>
        <end position="160"/>
    </location>
    <ligand>
        <name>ADP</name>
        <dbReference type="ChEBI" id="CHEBI:456216"/>
    </ligand>
</feature>
<comment type="caution">
    <text evidence="6">The sequence shown here is derived from an EMBL/GenBank/DDBJ whole genome shotgun (WGS) entry which is preliminary data.</text>
</comment>
<comment type="similarity">
    <text evidence="5">Belongs to the pyruvate, phosphate/water dikinase regulatory protein family. PDRP subfamily.</text>
</comment>
<dbReference type="EC" id="2.7.11.32" evidence="5"/>
<dbReference type="EMBL" id="PKHE01000004">
    <property type="protein sequence ID" value="PKY90298.1"/>
    <property type="molecule type" value="Genomic_DNA"/>
</dbReference>
<keyword evidence="1 5" id="KW-0723">Serine/threonine-protein kinase</keyword>
<dbReference type="PANTHER" id="PTHR31756">
    <property type="entry name" value="PYRUVATE, PHOSPHATE DIKINASE REGULATORY PROTEIN 1, CHLOROPLASTIC"/>
    <property type="match status" value="1"/>
</dbReference>
<proteinExistence type="inferred from homology"/>
<dbReference type="RefSeq" id="WP_101953925.1">
    <property type="nucleotide sequence ID" value="NZ_PKHE01000004.1"/>
</dbReference>
<dbReference type="GO" id="GO:0043531">
    <property type="term" value="F:ADP binding"/>
    <property type="evidence" value="ECO:0007669"/>
    <property type="project" value="UniProtKB-UniRule"/>
</dbReference>
<dbReference type="Proteomes" id="UP000234384">
    <property type="component" value="Unassembled WGS sequence"/>
</dbReference>
<name>A0A2I1K3S2_9LACT</name>
<reference evidence="6 7" key="1">
    <citation type="submission" date="2017-12" db="EMBL/GenBank/DDBJ databases">
        <title>Phylogenetic diversity of female urinary microbiome.</title>
        <authorList>
            <person name="Thomas-White K."/>
            <person name="Wolfe A.J."/>
        </authorList>
    </citation>
    <scope>NUCLEOTIDE SEQUENCE [LARGE SCALE GENOMIC DNA]</scope>
    <source>
        <strain evidence="6 7">UMB0898</strain>
    </source>
</reference>
<gene>
    <name evidence="6" type="ORF">CYJ57_02370</name>
</gene>
<dbReference type="PANTHER" id="PTHR31756:SF3">
    <property type="entry name" value="PYRUVATE, PHOSPHATE DIKINASE REGULATORY PROTEIN 1, CHLOROPLASTIC"/>
    <property type="match status" value="1"/>
</dbReference>
<accession>A0A2I1K3S2</accession>
<dbReference type="AlphaFoldDB" id="A0A2I1K3S2"/>
<dbReference type="InterPro" id="IPR026565">
    <property type="entry name" value="PPDK_reg"/>
</dbReference>
<sequence length="276" mass="30993">MSIDNQLLHIHIISDSIGATATKVAQATVAQFPEIEYEIHKHILIENEQQLIEALESAKQTHGIIFMTISNSHQAYIAEAFATENNLVLHNLIQPFTKDIEQRTGIKPVGLKGSQFELSDQYFNRIKAIEFTLNNDDGKNPEALKEADIVILGVSRTGKTPLSMYLGTLGYKVTNLPLIPEKEITPILFKIPSSKIVGLTNNADIICNHRQKRMSEFGLSSATRYASKERVDEELAYAESIYQKLQCPVINVSERSIEESSVIILDVLNLPHKPRW</sequence>
<evidence type="ECO:0000256" key="3">
    <source>
        <dbReference type="ARBA" id="ARBA00022741"/>
    </source>
</evidence>
<dbReference type="InterPro" id="IPR005177">
    <property type="entry name" value="Kinase-pyrophosphorylase"/>
</dbReference>
<keyword evidence="2 5" id="KW-0808">Transferase</keyword>
<keyword evidence="4 5" id="KW-0418">Kinase</keyword>
<dbReference type="GO" id="GO:0005524">
    <property type="term" value="F:ATP binding"/>
    <property type="evidence" value="ECO:0007669"/>
    <property type="project" value="InterPro"/>
</dbReference>
<dbReference type="EC" id="2.7.4.27" evidence="5"/>
<comment type="function">
    <text evidence="5">Bifunctional serine/threonine kinase and phosphorylase involved in the regulation of the pyruvate, phosphate dikinase (PPDK) by catalyzing its phosphorylation/dephosphorylation.</text>
</comment>
<evidence type="ECO:0000256" key="4">
    <source>
        <dbReference type="ARBA" id="ARBA00022777"/>
    </source>
</evidence>
<dbReference type="GO" id="GO:0004674">
    <property type="term" value="F:protein serine/threonine kinase activity"/>
    <property type="evidence" value="ECO:0007669"/>
    <property type="project" value="UniProtKB-UniRule"/>
</dbReference>
<evidence type="ECO:0000313" key="6">
    <source>
        <dbReference type="EMBL" id="PKY90298.1"/>
    </source>
</evidence>
<dbReference type="NCBIfam" id="NF003742">
    <property type="entry name" value="PRK05339.1"/>
    <property type="match status" value="1"/>
</dbReference>
<evidence type="ECO:0000256" key="1">
    <source>
        <dbReference type="ARBA" id="ARBA00022527"/>
    </source>
</evidence>
<dbReference type="GO" id="GO:0016776">
    <property type="term" value="F:phosphotransferase activity, phosphate group as acceptor"/>
    <property type="evidence" value="ECO:0007669"/>
    <property type="project" value="UniProtKB-UniRule"/>
</dbReference>
<dbReference type="HAMAP" id="MF_00921">
    <property type="entry name" value="PDRP"/>
    <property type="match status" value="1"/>
</dbReference>
<evidence type="ECO:0000313" key="7">
    <source>
        <dbReference type="Proteomes" id="UP000234384"/>
    </source>
</evidence>
<evidence type="ECO:0000256" key="5">
    <source>
        <dbReference type="HAMAP-Rule" id="MF_00921"/>
    </source>
</evidence>
<protein>
    <recommendedName>
        <fullName evidence="5">Putative pyruvate, phosphate dikinase regulatory protein</fullName>
        <shortName evidence="5">PPDK regulatory protein</shortName>
        <ecNumber evidence="5">2.7.11.32</ecNumber>
        <ecNumber evidence="5">2.7.4.27</ecNumber>
    </recommendedName>
</protein>
<comment type="catalytic activity">
    <reaction evidence="5">
        <text>N(tele)-phospho-L-histidyl/L-threonyl-[pyruvate, phosphate dikinase] + ADP = N(tele)-phospho-L-histidyl/O-phospho-L-threonyl-[pyruvate, phosphate dikinase] + AMP + H(+)</text>
        <dbReference type="Rhea" id="RHEA:43692"/>
        <dbReference type="Rhea" id="RHEA-COMP:10650"/>
        <dbReference type="Rhea" id="RHEA-COMP:10651"/>
        <dbReference type="ChEBI" id="CHEBI:15378"/>
        <dbReference type="ChEBI" id="CHEBI:30013"/>
        <dbReference type="ChEBI" id="CHEBI:61977"/>
        <dbReference type="ChEBI" id="CHEBI:83586"/>
        <dbReference type="ChEBI" id="CHEBI:456215"/>
        <dbReference type="ChEBI" id="CHEBI:456216"/>
        <dbReference type="EC" id="2.7.11.32"/>
    </reaction>
</comment>
<dbReference type="OrthoDB" id="9782201at2"/>